<evidence type="ECO:0000256" key="4">
    <source>
        <dbReference type="ARBA" id="ARBA00022741"/>
    </source>
</evidence>
<evidence type="ECO:0000313" key="12">
    <source>
        <dbReference type="EMBL" id="PJF48071.1"/>
    </source>
</evidence>
<accession>A0A2M8QE42</accession>
<evidence type="ECO:0000256" key="3">
    <source>
        <dbReference type="ARBA" id="ARBA00022598"/>
    </source>
</evidence>
<keyword evidence="4 9" id="KW-0547">Nucleotide-binding</keyword>
<dbReference type="GO" id="GO:0005524">
    <property type="term" value="F:ATP binding"/>
    <property type="evidence" value="ECO:0007669"/>
    <property type="project" value="UniProtKB-UniRule"/>
</dbReference>
<dbReference type="InterPro" id="IPR006195">
    <property type="entry name" value="aa-tRNA-synth_II"/>
</dbReference>
<evidence type="ECO:0000256" key="8">
    <source>
        <dbReference type="ARBA" id="ARBA00047639"/>
    </source>
</evidence>
<dbReference type="PROSITE" id="PS50862">
    <property type="entry name" value="AA_TRNA_LIGASE_II"/>
    <property type="match status" value="1"/>
</dbReference>
<feature type="binding site" evidence="10">
    <location>
        <position position="116"/>
    </location>
    <ligand>
        <name>L-histidine</name>
        <dbReference type="ChEBI" id="CHEBI:57595"/>
    </ligand>
</feature>
<dbReference type="EC" id="6.1.1.21" evidence="9"/>
<dbReference type="CDD" id="cd00859">
    <property type="entry name" value="HisRS_anticodon"/>
    <property type="match status" value="1"/>
</dbReference>
<comment type="similarity">
    <text evidence="1 9">Belongs to the class-II aminoacyl-tRNA synthetase family.</text>
</comment>
<sequence length="455" mass="50363">MPIVTPKPMSGFPELLPEQQLVFNRCLDIVRRTFERYGFAPIETPAVERKDVLTSKGGNEKEIYALSRLSAGPGESAETEFALHFDLTVPLARYVAQHKDKLTFPFRRYQIQKVWRGERPQSGRYRELYQCDIDVIGRGSVSLMTDAEIPSVIYHVFREMGIGRFVVRINNRRLLQGFFDAVGAPAESKIEVLRAVDALEKIGRDAVAHALVNKVGLSEATTGRILDFLDSSQGRPADDVLRTLQSHIESGQVNNEDFSRGVHELKTVVEGMRSLGVPNDCFEVDLSIARGLDYYTGTVYETRLVAHPDLGSICSGGRYDDLASYFTHEKLPGVGISIGLSRLVLRLLDAGVLKPGPATPALVLVTTMDPAHMQDYLRIGAELRAHGIATEVYLEKARLGDQLKYASRKGFRFAVIAGETEFTAGQVKVKNLATAREQALPRDEVAAALAEMVQT</sequence>
<dbReference type="InterPro" id="IPR004154">
    <property type="entry name" value="Anticodon-bd"/>
</dbReference>
<comment type="subunit">
    <text evidence="9">Homodimer.</text>
</comment>
<feature type="binding site" evidence="10">
    <location>
        <position position="290"/>
    </location>
    <ligand>
        <name>L-histidine</name>
        <dbReference type="ChEBI" id="CHEBI:57595"/>
    </ligand>
</feature>
<dbReference type="GO" id="GO:0006427">
    <property type="term" value="P:histidyl-tRNA aminoacylation"/>
    <property type="evidence" value="ECO:0007669"/>
    <property type="project" value="UniProtKB-UniRule"/>
</dbReference>
<dbReference type="PANTHER" id="PTHR11476">
    <property type="entry name" value="HISTIDYL-TRNA SYNTHETASE"/>
    <property type="match status" value="1"/>
</dbReference>
<keyword evidence="3 9" id="KW-0436">Ligase</keyword>
<feature type="binding site" evidence="10">
    <location>
        <begin position="86"/>
        <end position="88"/>
    </location>
    <ligand>
        <name>L-histidine</name>
        <dbReference type="ChEBI" id="CHEBI:57595"/>
    </ligand>
</feature>
<dbReference type="SUPFAM" id="SSF55681">
    <property type="entry name" value="Class II aaRS and biotin synthetases"/>
    <property type="match status" value="1"/>
</dbReference>
<organism evidence="12 13">
    <name type="scientific">Candidatus Thermofonsia Clade 3 bacterium</name>
    <dbReference type="NCBI Taxonomy" id="2364212"/>
    <lineage>
        <taxon>Bacteria</taxon>
        <taxon>Bacillati</taxon>
        <taxon>Chloroflexota</taxon>
        <taxon>Candidatus Thermofontia</taxon>
        <taxon>Candidatus Thermofonsia Clade 3</taxon>
    </lineage>
</organism>
<comment type="subcellular location">
    <subcellularLocation>
        <location evidence="9">Cytoplasm</location>
    </subcellularLocation>
</comment>
<evidence type="ECO:0000256" key="7">
    <source>
        <dbReference type="ARBA" id="ARBA00023146"/>
    </source>
</evidence>
<evidence type="ECO:0000256" key="10">
    <source>
        <dbReference type="PIRSR" id="PIRSR001549-1"/>
    </source>
</evidence>
<dbReference type="InterPro" id="IPR004516">
    <property type="entry name" value="HisRS/HisZ"/>
</dbReference>
<comment type="caution">
    <text evidence="12">The sequence shown here is derived from an EMBL/GenBank/DDBJ whole genome shotgun (WGS) entry which is preliminary data.</text>
</comment>
<dbReference type="NCBIfam" id="TIGR00442">
    <property type="entry name" value="hisS"/>
    <property type="match status" value="1"/>
</dbReference>
<proteinExistence type="inferred from homology"/>
<dbReference type="EMBL" id="PGTN01000025">
    <property type="protein sequence ID" value="PJF48071.1"/>
    <property type="molecule type" value="Genomic_DNA"/>
</dbReference>
<feature type="binding site" evidence="10">
    <location>
        <position position="134"/>
    </location>
    <ligand>
        <name>L-histidine</name>
        <dbReference type="ChEBI" id="CHEBI:57595"/>
    </ligand>
</feature>
<dbReference type="Pfam" id="PF03129">
    <property type="entry name" value="HGTP_anticodon"/>
    <property type="match status" value="1"/>
</dbReference>
<dbReference type="Proteomes" id="UP000230790">
    <property type="component" value="Unassembled WGS sequence"/>
</dbReference>
<dbReference type="Gene3D" id="3.40.50.800">
    <property type="entry name" value="Anticodon-binding domain"/>
    <property type="match status" value="1"/>
</dbReference>
<protein>
    <recommendedName>
        <fullName evidence="9">Histidine--tRNA ligase</fullName>
        <ecNumber evidence="9">6.1.1.21</ecNumber>
    </recommendedName>
    <alternativeName>
        <fullName evidence="9">Histidyl-tRNA synthetase</fullName>
        <shortName evidence="9">HisRS</shortName>
    </alternativeName>
</protein>
<keyword evidence="6 9" id="KW-0648">Protein biosynthesis</keyword>
<keyword evidence="7 9" id="KW-0030">Aminoacyl-tRNA synthetase</keyword>
<keyword evidence="2 9" id="KW-0963">Cytoplasm</keyword>
<evidence type="ECO:0000256" key="2">
    <source>
        <dbReference type="ARBA" id="ARBA00022490"/>
    </source>
</evidence>
<dbReference type="Pfam" id="PF13393">
    <property type="entry name" value="tRNA-synt_His"/>
    <property type="match status" value="1"/>
</dbReference>
<evidence type="ECO:0000256" key="6">
    <source>
        <dbReference type="ARBA" id="ARBA00022917"/>
    </source>
</evidence>
<feature type="binding site" evidence="10">
    <location>
        <begin position="294"/>
        <end position="295"/>
    </location>
    <ligand>
        <name>L-histidine</name>
        <dbReference type="ChEBI" id="CHEBI:57595"/>
    </ligand>
</feature>
<feature type="domain" description="Aminoacyl-transfer RNA synthetases class-II family profile" evidence="11">
    <location>
        <begin position="30"/>
        <end position="355"/>
    </location>
</feature>
<feature type="binding site" evidence="10">
    <location>
        <position position="130"/>
    </location>
    <ligand>
        <name>L-histidine</name>
        <dbReference type="ChEBI" id="CHEBI:57595"/>
    </ligand>
</feature>
<comment type="catalytic activity">
    <reaction evidence="8 9">
        <text>tRNA(His) + L-histidine + ATP = L-histidyl-tRNA(His) + AMP + diphosphate + H(+)</text>
        <dbReference type="Rhea" id="RHEA:17313"/>
        <dbReference type="Rhea" id="RHEA-COMP:9665"/>
        <dbReference type="Rhea" id="RHEA-COMP:9689"/>
        <dbReference type="ChEBI" id="CHEBI:15378"/>
        <dbReference type="ChEBI" id="CHEBI:30616"/>
        <dbReference type="ChEBI" id="CHEBI:33019"/>
        <dbReference type="ChEBI" id="CHEBI:57595"/>
        <dbReference type="ChEBI" id="CHEBI:78442"/>
        <dbReference type="ChEBI" id="CHEBI:78527"/>
        <dbReference type="ChEBI" id="CHEBI:456215"/>
        <dbReference type="EC" id="6.1.1.21"/>
    </reaction>
</comment>
<dbReference type="Gene3D" id="3.30.930.10">
    <property type="entry name" value="Bira Bifunctional Protein, Domain 2"/>
    <property type="match status" value="1"/>
</dbReference>
<dbReference type="CDD" id="cd00773">
    <property type="entry name" value="HisRS-like_core"/>
    <property type="match status" value="1"/>
</dbReference>
<name>A0A2M8QE42_9CHLR</name>
<dbReference type="InterPro" id="IPR033656">
    <property type="entry name" value="HisRS_anticodon"/>
</dbReference>
<dbReference type="InterPro" id="IPR015807">
    <property type="entry name" value="His-tRNA-ligase"/>
</dbReference>
<dbReference type="InterPro" id="IPR045864">
    <property type="entry name" value="aa-tRNA-synth_II/BPL/LPL"/>
</dbReference>
<evidence type="ECO:0000313" key="13">
    <source>
        <dbReference type="Proteomes" id="UP000230790"/>
    </source>
</evidence>
<evidence type="ECO:0000256" key="1">
    <source>
        <dbReference type="ARBA" id="ARBA00008226"/>
    </source>
</evidence>
<keyword evidence="5 9" id="KW-0067">ATP-binding</keyword>
<dbReference type="HAMAP" id="MF_00127">
    <property type="entry name" value="His_tRNA_synth"/>
    <property type="match status" value="1"/>
</dbReference>
<dbReference type="AlphaFoldDB" id="A0A2M8QE42"/>
<dbReference type="PANTHER" id="PTHR11476:SF7">
    <property type="entry name" value="HISTIDINE--TRNA LIGASE"/>
    <property type="match status" value="1"/>
</dbReference>
<dbReference type="GO" id="GO:0005737">
    <property type="term" value="C:cytoplasm"/>
    <property type="evidence" value="ECO:0007669"/>
    <property type="project" value="UniProtKB-SubCell"/>
</dbReference>
<evidence type="ECO:0000256" key="5">
    <source>
        <dbReference type="ARBA" id="ARBA00022840"/>
    </source>
</evidence>
<dbReference type="SUPFAM" id="SSF52954">
    <property type="entry name" value="Class II aaRS ABD-related"/>
    <property type="match status" value="1"/>
</dbReference>
<gene>
    <name evidence="9 12" type="primary">hisS</name>
    <name evidence="12" type="ORF">CUN48_05380</name>
</gene>
<dbReference type="GO" id="GO:0004821">
    <property type="term" value="F:histidine-tRNA ligase activity"/>
    <property type="evidence" value="ECO:0007669"/>
    <property type="project" value="UniProtKB-UniRule"/>
</dbReference>
<dbReference type="PIRSF" id="PIRSF001549">
    <property type="entry name" value="His-tRNA_synth"/>
    <property type="match status" value="1"/>
</dbReference>
<reference evidence="12 13" key="1">
    <citation type="submission" date="2017-11" db="EMBL/GenBank/DDBJ databases">
        <title>Evolution of Phototrophy in the Chloroflexi Phylum Driven by Horizontal Gene Transfer.</title>
        <authorList>
            <person name="Ward L.M."/>
            <person name="Hemp J."/>
            <person name="Shih P.M."/>
            <person name="Mcglynn S.E."/>
            <person name="Fischer W."/>
        </authorList>
    </citation>
    <scope>NUCLEOTIDE SEQUENCE [LARGE SCALE GENOMIC DNA]</scope>
    <source>
        <strain evidence="12">JP3_7</strain>
    </source>
</reference>
<evidence type="ECO:0000256" key="9">
    <source>
        <dbReference type="HAMAP-Rule" id="MF_00127"/>
    </source>
</evidence>
<dbReference type="InterPro" id="IPR041715">
    <property type="entry name" value="HisRS-like_core"/>
</dbReference>
<evidence type="ECO:0000259" key="11">
    <source>
        <dbReference type="PROSITE" id="PS50862"/>
    </source>
</evidence>
<dbReference type="InterPro" id="IPR036621">
    <property type="entry name" value="Anticodon-bd_dom_sf"/>
</dbReference>